<sequence>MIKEITLKDGEKITIDFEGAPFWKLWALQLYCLVMVGKFMKNTHV</sequence>
<organism evidence="1">
    <name type="scientific">marine metagenome</name>
    <dbReference type="NCBI Taxonomy" id="408172"/>
    <lineage>
        <taxon>unclassified sequences</taxon>
        <taxon>metagenomes</taxon>
        <taxon>ecological metagenomes</taxon>
    </lineage>
</organism>
<name>A0A382VD93_9ZZZZ</name>
<dbReference type="EMBL" id="UINC01151033">
    <property type="protein sequence ID" value="SVD44407.1"/>
    <property type="molecule type" value="Genomic_DNA"/>
</dbReference>
<proteinExistence type="predicted"/>
<gene>
    <name evidence="1" type="ORF">METZ01_LOCUS397261</name>
</gene>
<evidence type="ECO:0000313" key="1">
    <source>
        <dbReference type="EMBL" id="SVD44407.1"/>
    </source>
</evidence>
<dbReference type="AlphaFoldDB" id="A0A382VD93"/>
<reference evidence="1" key="1">
    <citation type="submission" date="2018-05" db="EMBL/GenBank/DDBJ databases">
        <authorList>
            <person name="Lanie J.A."/>
            <person name="Ng W.-L."/>
            <person name="Kazmierczak K.M."/>
            <person name="Andrzejewski T.M."/>
            <person name="Davidsen T.M."/>
            <person name="Wayne K.J."/>
            <person name="Tettelin H."/>
            <person name="Glass J.I."/>
            <person name="Rusch D."/>
            <person name="Podicherti R."/>
            <person name="Tsui H.-C.T."/>
            <person name="Winkler M.E."/>
        </authorList>
    </citation>
    <scope>NUCLEOTIDE SEQUENCE</scope>
</reference>
<accession>A0A382VD93</accession>
<protein>
    <submittedName>
        <fullName evidence="1">Uncharacterized protein</fullName>
    </submittedName>
</protein>